<evidence type="ECO:0008006" key="5">
    <source>
        <dbReference type="Google" id="ProtNLM"/>
    </source>
</evidence>
<dbReference type="InterPro" id="IPR002347">
    <property type="entry name" value="SDR_fam"/>
</dbReference>
<proteinExistence type="inferred from homology"/>
<protein>
    <recommendedName>
        <fullName evidence="5">Protochlorophyllide reductase</fullName>
    </recommendedName>
</protein>
<accession>A0AA36HSB4</accession>
<evidence type="ECO:0000313" key="4">
    <source>
        <dbReference type="Proteomes" id="UP001178507"/>
    </source>
</evidence>
<dbReference type="Proteomes" id="UP001178507">
    <property type="component" value="Unassembled WGS sequence"/>
</dbReference>
<keyword evidence="4" id="KW-1185">Reference proteome</keyword>
<comment type="similarity">
    <text evidence="1">Belongs to the short-chain dehydrogenases/reductases (SDR) family.</text>
</comment>
<reference evidence="3" key="1">
    <citation type="submission" date="2023-08" db="EMBL/GenBank/DDBJ databases">
        <authorList>
            <person name="Chen Y."/>
            <person name="Shah S."/>
            <person name="Dougan E. K."/>
            <person name="Thang M."/>
            <person name="Chan C."/>
        </authorList>
    </citation>
    <scope>NUCLEOTIDE SEQUENCE</scope>
</reference>
<evidence type="ECO:0000256" key="1">
    <source>
        <dbReference type="ARBA" id="ARBA00006484"/>
    </source>
</evidence>
<dbReference type="GO" id="GO:0016491">
    <property type="term" value="F:oxidoreductase activity"/>
    <property type="evidence" value="ECO:0007669"/>
    <property type="project" value="UniProtKB-KW"/>
</dbReference>
<sequence length="407" mass="42720">MAVASPLTLASREPLPKAFLRTSGSSHSRGAAAFPVTPALALAAAAAAPRTLGLRRLQRNSEPSESGAFLRRQLVVASTLAAPAQAELPQPQQLQLFPEALKNAQGKVAVITGATAGVGLEAARILAGAGCDVYLTGRTLAKAEAAAAEIRVGKVVPMELNVASLDSVRRFVSTWKSNARRPVDILACNAGLALGQSLKEPEFTEDGFELTLATNHLGHFLLVNEMLQQLSPSARIVVTASSVHNPATGDPGAQATLGDLSGLQRGGAMADGGTFDAAKAYKDSKLCNVLFTLELARRLKSTGITANCFSPGLIPSPTFFRYQSQGFSSVFAFAAQNILKIAETPEFGGMALALMALDPSLDQRSGCFYSAIPPGKHLFVEDQPSPEAQNQREAAELWQRSAAMVGL</sequence>
<dbReference type="Pfam" id="PF00106">
    <property type="entry name" value="adh_short"/>
    <property type="match status" value="1"/>
</dbReference>
<dbReference type="PRINTS" id="PR00081">
    <property type="entry name" value="GDHRDH"/>
</dbReference>
<comment type="caution">
    <text evidence="3">The sequence shown here is derived from an EMBL/GenBank/DDBJ whole genome shotgun (WGS) entry which is preliminary data.</text>
</comment>
<dbReference type="InterPro" id="IPR036291">
    <property type="entry name" value="NAD(P)-bd_dom_sf"/>
</dbReference>
<organism evidence="3 4">
    <name type="scientific">Effrenium voratum</name>
    <dbReference type="NCBI Taxonomy" id="2562239"/>
    <lineage>
        <taxon>Eukaryota</taxon>
        <taxon>Sar</taxon>
        <taxon>Alveolata</taxon>
        <taxon>Dinophyceae</taxon>
        <taxon>Suessiales</taxon>
        <taxon>Symbiodiniaceae</taxon>
        <taxon>Effrenium</taxon>
    </lineage>
</organism>
<dbReference type="EMBL" id="CAUJNA010000186">
    <property type="protein sequence ID" value="CAJ1373308.1"/>
    <property type="molecule type" value="Genomic_DNA"/>
</dbReference>
<gene>
    <name evidence="3" type="ORF">EVOR1521_LOCUS3164</name>
</gene>
<evidence type="ECO:0000313" key="3">
    <source>
        <dbReference type="EMBL" id="CAJ1373308.1"/>
    </source>
</evidence>
<dbReference type="PANTHER" id="PTHR24320">
    <property type="entry name" value="RETINOL DEHYDROGENASE"/>
    <property type="match status" value="1"/>
</dbReference>
<name>A0AA36HSB4_9DINO</name>
<dbReference type="SUPFAM" id="SSF51735">
    <property type="entry name" value="NAD(P)-binding Rossmann-fold domains"/>
    <property type="match status" value="1"/>
</dbReference>
<evidence type="ECO:0000256" key="2">
    <source>
        <dbReference type="ARBA" id="ARBA00023002"/>
    </source>
</evidence>
<dbReference type="Gene3D" id="3.40.50.720">
    <property type="entry name" value="NAD(P)-binding Rossmann-like Domain"/>
    <property type="match status" value="1"/>
</dbReference>
<dbReference type="AlphaFoldDB" id="A0AA36HSB4"/>
<dbReference type="PANTHER" id="PTHR24320:SF152">
    <property type="entry name" value="SHORT-CHAIN DEHYDROGENASE_REDUCTASE FAMILY PROTEIN"/>
    <property type="match status" value="1"/>
</dbReference>
<keyword evidence="2" id="KW-0560">Oxidoreductase</keyword>